<feature type="binding site" evidence="10">
    <location>
        <position position="165"/>
    </location>
    <ligand>
        <name>ATP</name>
        <dbReference type="ChEBI" id="CHEBI:30616"/>
    </ligand>
</feature>
<dbReference type="PROSITE" id="PS00107">
    <property type="entry name" value="PROTEIN_KINASE_ATP"/>
    <property type="match status" value="1"/>
</dbReference>
<keyword evidence="6 10" id="KW-0067">ATP-binding</keyword>
<dbReference type="PANTHER" id="PTHR45832">
    <property type="entry name" value="SERINE/THREONINE-PROTEIN KINASE SAMKA-RELATED-RELATED"/>
    <property type="match status" value="1"/>
</dbReference>
<evidence type="ECO:0000256" key="8">
    <source>
        <dbReference type="ARBA" id="ARBA00047899"/>
    </source>
</evidence>
<dbReference type="InterPro" id="IPR000095">
    <property type="entry name" value="CRIB_dom"/>
</dbReference>
<dbReference type="Pfam" id="PF00786">
    <property type="entry name" value="PBD"/>
    <property type="match status" value="1"/>
</dbReference>
<dbReference type="GO" id="GO:0004674">
    <property type="term" value="F:protein serine/threonine kinase activity"/>
    <property type="evidence" value="ECO:0007669"/>
    <property type="project" value="UniProtKB-EC"/>
</dbReference>
<dbReference type="GO" id="GO:0005524">
    <property type="term" value="F:ATP binding"/>
    <property type="evidence" value="ECO:0007669"/>
    <property type="project" value="UniProtKB-UniRule"/>
</dbReference>
<dbReference type="Gene3D" id="1.10.510.10">
    <property type="entry name" value="Transferase(Phosphotransferase) domain 1"/>
    <property type="match status" value="1"/>
</dbReference>
<evidence type="ECO:0000256" key="7">
    <source>
        <dbReference type="ARBA" id="ARBA00022842"/>
    </source>
</evidence>
<dbReference type="InterPro" id="IPR051931">
    <property type="entry name" value="PAK3-like"/>
</dbReference>
<comment type="cofactor">
    <cofactor evidence="1">
        <name>Mg(2+)</name>
        <dbReference type="ChEBI" id="CHEBI:18420"/>
    </cofactor>
</comment>
<evidence type="ECO:0000259" key="11">
    <source>
        <dbReference type="PROSITE" id="PS50011"/>
    </source>
</evidence>
<dbReference type="FunFam" id="1.10.510.10:FF:000768">
    <property type="entry name" value="Non-specific serine/threonine protein kinase"/>
    <property type="match status" value="1"/>
</dbReference>
<keyword evidence="7" id="KW-0460">Magnesium</keyword>
<dbReference type="InterPro" id="IPR000719">
    <property type="entry name" value="Prot_kinase_dom"/>
</dbReference>
<dbReference type="InterPro" id="IPR011009">
    <property type="entry name" value="Kinase-like_dom_sf"/>
</dbReference>
<name>A0A196SAZ7_BLAHN</name>
<evidence type="ECO:0000256" key="6">
    <source>
        <dbReference type="ARBA" id="ARBA00022840"/>
    </source>
</evidence>
<dbReference type="Pfam" id="PF00069">
    <property type="entry name" value="Pkinase"/>
    <property type="match status" value="1"/>
</dbReference>
<dbReference type="STRING" id="478820.A0A196SAZ7"/>
<dbReference type="SMART" id="SM00220">
    <property type="entry name" value="S_TKc"/>
    <property type="match status" value="1"/>
</dbReference>
<keyword evidence="3" id="KW-0808">Transferase</keyword>
<dbReference type="PANTHER" id="PTHR45832:SF22">
    <property type="entry name" value="SERINE_THREONINE-PROTEIN KINASE SAMKA-RELATED"/>
    <property type="match status" value="1"/>
</dbReference>
<dbReference type="InterPro" id="IPR017441">
    <property type="entry name" value="Protein_kinase_ATP_BS"/>
</dbReference>
<dbReference type="CDD" id="cd06614">
    <property type="entry name" value="STKc_PAK"/>
    <property type="match status" value="1"/>
</dbReference>
<evidence type="ECO:0000313" key="12">
    <source>
        <dbReference type="EMBL" id="OAO14198.1"/>
    </source>
</evidence>
<dbReference type="OrthoDB" id="2914378at2759"/>
<protein>
    <submittedName>
        <fullName evidence="12">p21-activated protein kinase</fullName>
    </submittedName>
</protein>
<evidence type="ECO:0000256" key="4">
    <source>
        <dbReference type="ARBA" id="ARBA00022723"/>
    </source>
</evidence>
<evidence type="ECO:0000256" key="2">
    <source>
        <dbReference type="ARBA" id="ARBA00008874"/>
    </source>
</evidence>
<comment type="similarity">
    <text evidence="2">Belongs to the protein kinase superfamily. STE Ser/Thr protein kinase family. STE20 subfamily.</text>
</comment>
<gene>
    <name evidence="12" type="ORF">AV274_4121</name>
</gene>
<dbReference type="GO" id="GO:0046872">
    <property type="term" value="F:metal ion binding"/>
    <property type="evidence" value="ECO:0007669"/>
    <property type="project" value="UniProtKB-KW"/>
</dbReference>
<evidence type="ECO:0000256" key="1">
    <source>
        <dbReference type="ARBA" id="ARBA00001946"/>
    </source>
</evidence>
<dbReference type="SUPFAM" id="SSF56112">
    <property type="entry name" value="Protein kinase-like (PK-like)"/>
    <property type="match status" value="1"/>
</dbReference>
<evidence type="ECO:0000256" key="3">
    <source>
        <dbReference type="ARBA" id="ARBA00022679"/>
    </source>
</evidence>
<comment type="catalytic activity">
    <reaction evidence="8">
        <text>L-threonyl-[protein] + ATP = O-phospho-L-threonyl-[protein] + ADP + H(+)</text>
        <dbReference type="Rhea" id="RHEA:46608"/>
        <dbReference type="Rhea" id="RHEA-COMP:11060"/>
        <dbReference type="Rhea" id="RHEA-COMP:11605"/>
        <dbReference type="ChEBI" id="CHEBI:15378"/>
        <dbReference type="ChEBI" id="CHEBI:30013"/>
        <dbReference type="ChEBI" id="CHEBI:30616"/>
        <dbReference type="ChEBI" id="CHEBI:61977"/>
        <dbReference type="ChEBI" id="CHEBI:456216"/>
        <dbReference type="EC" id="2.7.11.1"/>
    </reaction>
</comment>
<evidence type="ECO:0000256" key="5">
    <source>
        <dbReference type="ARBA" id="ARBA00022741"/>
    </source>
</evidence>
<dbReference type="InterPro" id="IPR036936">
    <property type="entry name" value="CRIB_dom_sf"/>
</dbReference>
<comment type="caution">
    <text evidence="12">The sequence shown here is derived from an EMBL/GenBank/DDBJ whole genome shotgun (WGS) entry which is preliminary data.</text>
</comment>
<comment type="catalytic activity">
    <reaction evidence="9">
        <text>L-seryl-[protein] + ATP = O-phospho-L-seryl-[protein] + ADP + H(+)</text>
        <dbReference type="Rhea" id="RHEA:17989"/>
        <dbReference type="Rhea" id="RHEA-COMP:9863"/>
        <dbReference type="Rhea" id="RHEA-COMP:11604"/>
        <dbReference type="ChEBI" id="CHEBI:15378"/>
        <dbReference type="ChEBI" id="CHEBI:29999"/>
        <dbReference type="ChEBI" id="CHEBI:30616"/>
        <dbReference type="ChEBI" id="CHEBI:83421"/>
        <dbReference type="ChEBI" id="CHEBI:456216"/>
        <dbReference type="EC" id="2.7.11.1"/>
    </reaction>
</comment>
<keyword evidence="5 10" id="KW-0547">Nucleotide-binding</keyword>
<dbReference type="PROSITE" id="PS50011">
    <property type="entry name" value="PROTEIN_KINASE_DOM"/>
    <property type="match status" value="1"/>
</dbReference>
<evidence type="ECO:0000256" key="10">
    <source>
        <dbReference type="PROSITE-ProRule" id="PRU10141"/>
    </source>
</evidence>
<organism evidence="12 13">
    <name type="scientific">Blastocystis sp. subtype 1 (strain ATCC 50177 / NandII)</name>
    <dbReference type="NCBI Taxonomy" id="478820"/>
    <lineage>
        <taxon>Eukaryota</taxon>
        <taxon>Sar</taxon>
        <taxon>Stramenopiles</taxon>
        <taxon>Bigyra</taxon>
        <taxon>Opalozoa</taxon>
        <taxon>Opalinata</taxon>
        <taxon>Blastocystidae</taxon>
        <taxon>Blastocystis</taxon>
    </lineage>
</organism>
<dbReference type="AlphaFoldDB" id="A0A196SAZ7"/>
<proteinExistence type="inferred from homology"/>
<keyword evidence="4" id="KW-0479">Metal-binding</keyword>
<feature type="domain" description="Protein kinase" evidence="11">
    <location>
        <begin position="136"/>
        <end position="385"/>
    </location>
</feature>
<evidence type="ECO:0000256" key="9">
    <source>
        <dbReference type="ARBA" id="ARBA00048679"/>
    </source>
</evidence>
<reference evidence="12 13" key="1">
    <citation type="submission" date="2016-05" db="EMBL/GenBank/DDBJ databases">
        <title>Nuclear genome of Blastocystis sp. subtype 1 NandII.</title>
        <authorList>
            <person name="Gentekaki E."/>
            <person name="Curtis B."/>
            <person name="Stairs C."/>
            <person name="Eme L."/>
            <person name="Herman E."/>
            <person name="Klimes V."/>
            <person name="Arias M.C."/>
            <person name="Elias M."/>
            <person name="Hilliou F."/>
            <person name="Klute M."/>
            <person name="Malik S.-B."/>
            <person name="Pightling A."/>
            <person name="Rachubinski R."/>
            <person name="Salas D."/>
            <person name="Schlacht A."/>
            <person name="Suga H."/>
            <person name="Archibald J."/>
            <person name="Ball S.G."/>
            <person name="Clark G."/>
            <person name="Dacks J."/>
            <person name="Van Der Giezen M."/>
            <person name="Tsaousis A."/>
            <person name="Roger A."/>
        </authorList>
    </citation>
    <scope>NUCLEOTIDE SEQUENCE [LARGE SCALE GENOMIC DNA]</scope>
    <source>
        <strain evidence="13">ATCC 50177 / NandII</strain>
    </source>
</reference>
<dbReference type="EMBL" id="LXWW01000281">
    <property type="protein sequence ID" value="OAO14198.1"/>
    <property type="molecule type" value="Genomic_DNA"/>
</dbReference>
<keyword evidence="13" id="KW-1185">Reference proteome</keyword>
<dbReference type="Proteomes" id="UP000078348">
    <property type="component" value="Unassembled WGS sequence"/>
</dbReference>
<accession>A0A196SAZ7</accession>
<keyword evidence="12" id="KW-0418">Kinase</keyword>
<evidence type="ECO:0000313" key="13">
    <source>
        <dbReference type="Proteomes" id="UP000078348"/>
    </source>
</evidence>
<dbReference type="Gene3D" id="3.90.810.10">
    <property type="entry name" value="CRIB domain"/>
    <property type="match status" value="1"/>
</dbReference>
<sequence>MEQKLSIFMNSAEEVSIPGKKTTHRASGWFGFGRRQKKWVPVEVSKPSNFKSMNHVEIDPNSELGLKGLPDNWKVWLQTSNISKDMAMKNKEALVDCFTYMDSQNKPAPLPKVSDFAEELRQAAFIREEDPLKVYVNINQRLGEGASGTVYKGTDSITGERIALKVAPASDLKNLKNELALQRMCNQQNIVSIRDCYLWNDKLWIAMELMDAGCLTEILGPDIDFPETHIAYVCKNVLTALSYLHHNNKLHRDIKSDNVLMNTKGEIKLADFGFAVGLTQEENRRKSVVGTPFWMAPELIRGTAYDGSVDIWSLGITALEMADGEPPYYREPPLRALLMIHTSPSPTVHNPDKWSPEFLDFLKRCLELDPSKRGTADEMLKHPFVEKACTPAAFAQFALQILNERRNQ</sequence>